<feature type="transmembrane region" description="Helical" evidence="6">
    <location>
        <begin position="302"/>
        <end position="320"/>
    </location>
</feature>
<protein>
    <submittedName>
        <fullName evidence="8">MFS transporter</fullName>
    </submittedName>
</protein>
<comment type="subcellular location">
    <subcellularLocation>
        <location evidence="1">Membrane</location>
        <topology evidence="1">Multi-pass membrane protein</topology>
    </subcellularLocation>
</comment>
<dbReference type="Gene3D" id="1.20.1250.20">
    <property type="entry name" value="MFS general substrate transporter like domains"/>
    <property type="match status" value="1"/>
</dbReference>
<evidence type="ECO:0000313" key="9">
    <source>
        <dbReference type="Proteomes" id="UP001589906"/>
    </source>
</evidence>
<keyword evidence="2" id="KW-0813">Transport</keyword>
<dbReference type="RefSeq" id="WP_376836723.1">
    <property type="nucleotide sequence ID" value="NZ_JBHLSW010000007.1"/>
</dbReference>
<evidence type="ECO:0000259" key="7">
    <source>
        <dbReference type="PROSITE" id="PS50850"/>
    </source>
</evidence>
<dbReference type="InterPro" id="IPR044770">
    <property type="entry name" value="MFS_spinster-like"/>
</dbReference>
<feature type="transmembrane region" description="Helical" evidence="6">
    <location>
        <begin position="152"/>
        <end position="175"/>
    </location>
</feature>
<dbReference type="SUPFAM" id="SSF103473">
    <property type="entry name" value="MFS general substrate transporter"/>
    <property type="match status" value="1"/>
</dbReference>
<dbReference type="PANTHER" id="PTHR23505">
    <property type="entry name" value="SPINSTER"/>
    <property type="match status" value="1"/>
</dbReference>
<feature type="transmembrane region" description="Helical" evidence="6">
    <location>
        <begin position="397"/>
        <end position="417"/>
    </location>
</feature>
<evidence type="ECO:0000256" key="4">
    <source>
        <dbReference type="ARBA" id="ARBA00022989"/>
    </source>
</evidence>
<evidence type="ECO:0000256" key="6">
    <source>
        <dbReference type="SAM" id="Phobius"/>
    </source>
</evidence>
<organism evidence="8 9">
    <name type="scientific">Brevundimonas balnearis</name>
    <dbReference type="NCBI Taxonomy" id="1572858"/>
    <lineage>
        <taxon>Bacteria</taxon>
        <taxon>Pseudomonadati</taxon>
        <taxon>Pseudomonadota</taxon>
        <taxon>Alphaproteobacteria</taxon>
        <taxon>Caulobacterales</taxon>
        <taxon>Caulobacteraceae</taxon>
        <taxon>Brevundimonas</taxon>
    </lineage>
</organism>
<evidence type="ECO:0000256" key="5">
    <source>
        <dbReference type="ARBA" id="ARBA00023136"/>
    </source>
</evidence>
<dbReference type="InterPro" id="IPR011701">
    <property type="entry name" value="MFS"/>
</dbReference>
<reference evidence="8 9" key="1">
    <citation type="submission" date="2024-09" db="EMBL/GenBank/DDBJ databases">
        <authorList>
            <person name="Sun Q."/>
            <person name="Mori K."/>
        </authorList>
    </citation>
    <scope>NUCLEOTIDE SEQUENCE [LARGE SCALE GENOMIC DNA]</scope>
    <source>
        <strain evidence="8 9">NCAIM B.02621</strain>
    </source>
</reference>
<comment type="caution">
    <text evidence="8">The sequence shown here is derived from an EMBL/GenBank/DDBJ whole genome shotgun (WGS) entry which is preliminary data.</text>
</comment>
<dbReference type="InterPro" id="IPR036259">
    <property type="entry name" value="MFS_trans_sf"/>
</dbReference>
<dbReference type="EMBL" id="JBHLSW010000007">
    <property type="protein sequence ID" value="MFC0634224.1"/>
    <property type="molecule type" value="Genomic_DNA"/>
</dbReference>
<feature type="transmembrane region" description="Helical" evidence="6">
    <location>
        <begin position="20"/>
        <end position="38"/>
    </location>
</feature>
<feature type="transmembrane region" description="Helical" evidence="6">
    <location>
        <begin position="271"/>
        <end position="290"/>
    </location>
</feature>
<evidence type="ECO:0000256" key="3">
    <source>
        <dbReference type="ARBA" id="ARBA00022692"/>
    </source>
</evidence>
<evidence type="ECO:0000313" key="8">
    <source>
        <dbReference type="EMBL" id="MFC0634224.1"/>
    </source>
</evidence>
<dbReference type="PANTHER" id="PTHR23505:SF79">
    <property type="entry name" value="PROTEIN SPINSTER"/>
    <property type="match status" value="1"/>
</dbReference>
<dbReference type="InterPro" id="IPR020846">
    <property type="entry name" value="MFS_dom"/>
</dbReference>
<keyword evidence="4 6" id="KW-1133">Transmembrane helix</keyword>
<keyword evidence="3 6" id="KW-0812">Transmembrane</keyword>
<feature type="transmembrane region" description="Helical" evidence="6">
    <location>
        <begin position="95"/>
        <end position="121"/>
    </location>
</feature>
<keyword evidence="9" id="KW-1185">Reference proteome</keyword>
<dbReference type="Pfam" id="PF07690">
    <property type="entry name" value="MFS_1"/>
    <property type="match status" value="1"/>
</dbReference>
<dbReference type="PROSITE" id="PS50850">
    <property type="entry name" value="MFS"/>
    <property type="match status" value="1"/>
</dbReference>
<feature type="transmembrane region" description="Helical" evidence="6">
    <location>
        <begin position="230"/>
        <end position="251"/>
    </location>
</feature>
<keyword evidence="5 6" id="KW-0472">Membrane</keyword>
<evidence type="ECO:0000256" key="1">
    <source>
        <dbReference type="ARBA" id="ARBA00004141"/>
    </source>
</evidence>
<proteinExistence type="predicted"/>
<feature type="transmembrane region" description="Helical" evidence="6">
    <location>
        <begin position="181"/>
        <end position="203"/>
    </location>
</feature>
<feature type="domain" description="Major facilitator superfamily (MFS) profile" evidence="7">
    <location>
        <begin position="28"/>
        <end position="421"/>
    </location>
</feature>
<sequence>MTLSPFSSDGDARAVEGGTFAGGRLIALLFGLFLVNALSQVDRILPFILAESIRRDLNLSDTQIGLVTGLAFAVCYALLSLPLARAADRGSPRGVLVGCIGLWSAMTALGGLATGFLTLALTRFGVAFGEAGAIPAGHALIARKVPIKRRGLALGVFSMGIPLGTMAGFVLGGVLDQAIGWRWTFFAAGGLGLGVALLTFVVAGPTPRLSRRATDPTFLRSAGKLLRGSAFRGLVLAALLMGFAAAPFYAFMPSFLIRTHGFSSGEAGLTIGLLQGLMGVAGAILGGRGFDRTVRAGSRRLLSYPGLVFLIGAATTAVALNVPQGWLAAALLSPAMFGFSYMLPWGFGAAHLLAGRGKEALASSLVVIATGLFGPALGPVLVGVVSDLAAGVGRPNGLGLALLLVPITSLLTGWALIRADRRLAAARAEADAAFGP</sequence>
<feature type="transmembrane region" description="Helical" evidence="6">
    <location>
        <begin position="64"/>
        <end position="83"/>
    </location>
</feature>
<gene>
    <name evidence="8" type="ORF">ACFFGE_10090</name>
</gene>
<evidence type="ECO:0000256" key="2">
    <source>
        <dbReference type="ARBA" id="ARBA00022448"/>
    </source>
</evidence>
<feature type="transmembrane region" description="Helical" evidence="6">
    <location>
        <begin position="360"/>
        <end position="385"/>
    </location>
</feature>
<feature type="transmembrane region" description="Helical" evidence="6">
    <location>
        <begin position="326"/>
        <end position="348"/>
    </location>
</feature>
<accession>A0ABV6R3Q3</accession>
<dbReference type="Proteomes" id="UP001589906">
    <property type="component" value="Unassembled WGS sequence"/>
</dbReference>
<name>A0ABV6R3Q3_9CAUL</name>